<dbReference type="AlphaFoldDB" id="A0A0F9L7I1"/>
<gene>
    <name evidence="1" type="ORF">LCGC14_1310600</name>
</gene>
<comment type="caution">
    <text evidence="1">The sequence shown here is derived from an EMBL/GenBank/DDBJ whole genome shotgun (WGS) entry which is preliminary data.</text>
</comment>
<organism evidence="1">
    <name type="scientific">marine sediment metagenome</name>
    <dbReference type="NCBI Taxonomy" id="412755"/>
    <lineage>
        <taxon>unclassified sequences</taxon>
        <taxon>metagenomes</taxon>
        <taxon>ecological metagenomes</taxon>
    </lineage>
</organism>
<sequence length="67" mass="7857">MKLEKHGVNGGWGLDFSLSLGSHSGILSFGKHKLRWDWPCKIRAFGISNMQRAKQYGPRWRRWTKRT</sequence>
<dbReference type="EMBL" id="LAZR01007731">
    <property type="protein sequence ID" value="KKM83326.1"/>
    <property type="molecule type" value="Genomic_DNA"/>
</dbReference>
<proteinExistence type="predicted"/>
<reference evidence="1" key="1">
    <citation type="journal article" date="2015" name="Nature">
        <title>Complex archaea that bridge the gap between prokaryotes and eukaryotes.</title>
        <authorList>
            <person name="Spang A."/>
            <person name="Saw J.H."/>
            <person name="Jorgensen S.L."/>
            <person name="Zaremba-Niedzwiedzka K."/>
            <person name="Martijn J."/>
            <person name="Lind A.E."/>
            <person name="van Eijk R."/>
            <person name="Schleper C."/>
            <person name="Guy L."/>
            <person name="Ettema T.J."/>
        </authorList>
    </citation>
    <scope>NUCLEOTIDE SEQUENCE</scope>
</reference>
<accession>A0A0F9L7I1</accession>
<name>A0A0F9L7I1_9ZZZZ</name>
<protein>
    <submittedName>
        <fullName evidence="1">Uncharacterized protein</fullName>
    </submittedName>
</protein>
<evidence type="ECO:0000313" key="1">
    <source>
        <dbReference type="EMBL" id="KKM83326.1"/>
    </source>
</evidence>